<dbReference type="AlphaFoldDB" id="A0A8S3AJS6"/>
<organism evidence="1 2">
    <name type="scientific">Rotaria magnacalcarata</name>
    <dbReference type="NCBI Taxonomy" id="392030"/>
    <lineage>
        <taxon>Eukaryota</taxon>
        <taxon>Metazoa</taxon>
        <taxon>Spiralia</taxon>
        <taxon>Gnathifera</taxon>
        <taxon>Rotifera</taxon>
        <taxon>Eurotatoria</taxon>
        <taxon>Bdelloidea</taxon>
        <taxon>Philodinida</taxon>
        <taxon>Philodinidae</taxon>
        <taxon>Rotaria</taxon>
    </lineage>
</organism>
<dbReference type="EMBL" id="CAJOBH010121699">
    <property type="protein sequence ID" value="CAF4714442.1"/>
    <property type="molecule type" value="Genomic_DNA"/>
</dbReference>
<proteinExistence type="predicted"/>
<gene>
    <name evidence="1" type="ORF">BYL167_LOCUS44615</name>
</gene>
<dbReference type="Proteomes" id="UP000681967">
    <property type="component" value="Unassembled WGS sequence"/>
</dbReference>
<feature type="non-terminal residue" evidence="1">
    <location>
        <position position="1"/>
    </location>
</feature>
<comment type="caution">
    <text evidence="1">The sequence shown here is derived from an EMBL/GenBank/DDBJ whole genome shotgun (WGS) entry which is preliminary data.</text>
</comment>
<accession>A0A8S3AJS6</accession>
<evidence type="ECO:0000313" key="1">
    <source>
        <dbReference type="EMBL" id="CAF4714442.1"/>
    </source>
</evidence>
<evidence type="ECO:0000313" key="2">
    <source>
        <dbReference type="Proteomes" id="UP000681967"/>
    </source>
</evidence>
<protein>
    <submittedName>
        <fullName evidence="1">Uncharacterized protein</fullName>
    </submittedName>
</protein>
<reference evidence="1" key="1">
    <citation type="submission" date="2021-02" db="EMBL/GenBank/DDBJ databases">
        <authorList>
            <person name="Nowell W R."/>
        </authorList>
    </citation>
    <scope>NUCLEOTIDE SEQUENCE</scope>
</reference>
<sequence>AITPVKTNEMITEGPALLEAAVPLNTNIPVPEEKRNSQLLGACTIFNLTNQS</sequence>
<name>A0A8S3AJS6_9BILA</name>